<organism evidence="5 6">
    <name type="scientific">Lysinibacillus louembei</name>
    <dbReference type="NCBI Taxonomy" id="1470088"/>
    <lineage>
        <taxon>Bacteria</taxon>
        <taxon>Bacillati</taxon>
        <taxon>Bacillota</taxon>
        <taxon>Bacilli</taxon>
        <taxon>Bacillales</taxon>
        <taxon>Bacillaceae</taxon>
        <taxon>Lysinibacillus</taxon>
    </lineage>
</organism>
<feature type="domain" description="Beta-ketoacyl-[acyl-carrier-protein] synthase III N-terminal" evidence="4">
    <location>
        <begin position="112"/>
        <end position="190"/>
    </location>
</feature>
<reference evidence="5 6" key="1">
    <citation type="submission" date="2023-09" db="EMBL/GenBank/DDBJ databases">
        <authorList>
            <person name="Page C.A."/>
            <person name="Perez-Diaz I.M."/>
        </authorList>
    </citation>
    <scope>NUCLEOTIDE SEQUENCE [LARGE SCALE GENOMIC DNA]</scope>
    <source>
        <strain evidence="5 6">Ll15</strain>
    </source>
</reference>
<evidence type="ECO:0000256" key="1">
    <source>
        <dbReference type="ARBA" id="ARBA00022679"/>
    </source>
</evidence>
<keyword evidence="2" id="KW-0012">Acyltransferase</keyword>
<name>A0ABZ0S255_9BACI</name>
<proteinExistence type="predicted"/>
<evidence type="ECO:0000313" key="5">
    <source>
        <dbReference type="EMBL" id="WPK13283.1"/>
    </source>
</evidence>
<dbReference type="InterPro" id="IPR013751">
    <property type="entry name" value="ACP_syn_III_N"/>
</dbReference>
<dbReference type="InterPro" id="IPR016039">
    <property type="entry name" value="Thiolase-like"/>
</dbReference>
<dbReference type="RefSeq" id="WP_319837821.1">
    <property type="nucleotide sequence ID" value="NZ_CP137624.1"/>
</dbReference>
<dbReference type="EMBL" id="CP137624">
    <property type="protein sequence ID" value="WPK13283.1"/>
    <property type="molecule type" value="Genomic_DNA"/>
</dbReference>
<dbReference type="Gene3D" id="3.40.47.10">
    <property type="match status" value="1"/>
</dbReference>
<evidence type="ECO:0000259" key="4">
    <source>
        <dbReference type="Pfam" id="PF08545"/>
    </source>
</evidence>
<accession>A0ABZ0S255</accession>
<keyword evidence="1" id="KW-0808">Transferase</keyword>
<sequence>MQHIKMKAIDVYHPKNQLNKAQYIEEFQEKGRDISNFLNIMGRENYYRINNADENSVTMAIEASKKVLKKAELTGDEIDMVIFSSQVPEYTFPSNAIFVHQAIQGKKDCIVYDNNANCAGMTIAVEQASRYMMSSPHVVRALIVGSDYLSLVANPEQEITTANFGDAACAVILEKTDEETGFIDAIYETDSSFKDNILYPANGFSQYMNKGEFLGYVDWKPFDGTVSLPYTFEKIQRLLERNHYSMKDVAMCCFSQFALVNIQRIQEHFAIADEKIVYVGDEYGYTGTNSPFITMYEGIESGKIKRGDLVLFWTIGGGHEFICMLFRY</sequence>
<dbReference type="Pfam" id="PF08545">
    <property type="entry name" value="ACP_syn_III"/>
    <property type="match status" value="1"/>
</dbReference>
<protein>
    <submittedName>
        <fullName evidence="5">3-oxoacyl-ACP synthase III family protein</fullName>
    </submittedName>
</protein>
<dbReference type="PANTHER" id="PTHR34069">
    <property type="entry name" value="3-OXOACYL-[ACYL-CARRIER-PROTEIN] SYNTHASE 3"/>
    <property type="match status" value="1"/>
</dbReference>
<dbReference type="InterPro" id="IPR013747">
    <property type="entry name" value="ACP_syn_III_C"/>
</dbReference>
<feature type="domain" description="Beta-ketoacyl-[acyl-carrier-protein] synthase III C-terminal" evidence="3">
    <location>
        <begin position="239"/>
        <end position="328"/>
    </location>
</feature>
<evidence type="ECO:0000256" key="2">
    <source>
        <dbReference type="ARBA" id="ARBA00023315"/>
    </source>
</evidence>
<dbReference type="SUPFAM" id="SSF53901">
    <property type="entry name" value="Thiolase-like"/>
    <property type="match status" value="2"/>
</dbReference>
<evidence type="ECO:0000259" key="3">
    <source>
        <dbReference type="Pfam" id="PF08541"/>
    </source>
</evidence>
<evidence type="ECO:0000313" key="6">
    <source>
        <dbReference type="Proteomes" id="UP001322664"/>
    </source>
</evidence>
<dbReference type="Pfam" id="PF08541">
    <property type="entry name" value="ACP_syn_III_C"/>
    <property type="match status" value="1"/>
</dbReference>
<gene>
    <name evidence="5" type="ORF">R6U77_06305</name>
</gene>
<keyword evidence="6" id="KW-1185">Reference proteome</keyword>
<dbReference type="PANTHER" id="PTHR34069:SF2">
    <property type="entry name" value="BETA-KETOACYL-[ACYL-CARRIER-PROTEIN] SYNTHASE III"/>
    <property type="match status" value="1"/>
</dbReference>
<dbReference type="Proteomes" id="UP001322664">
    <property type="component" value="Chromosome"/>
</dbReference>